<reference evidence="1" key="1">
    <citation type="submission" date="2021-03" db="EMBL/GenBank/DDBJ databases">
        <title>Draft genome sequence of rust myrtle Austropuccinia psidii MF-1, a brazilian biotype.</title>
        <authorList>
            <person name="Quecine M.C."/>
            <person name="Pachon D.M.R."/>
            <person name="Bonatelli M.L."/>
            <person name="Correr F.H."/>
            <person name="Franceschini L.M."/>
            <person name="Leite T.F."/>
            <person name="Margarido G.R.A."/>
            <person name="Almeida C.A."/>
            <person name="Ferrarezi J.A."/>
            <person name="Labate C.A."/>
        </authorList>
    </citation>
    <scope>NUCLEOTIDE SEQUENCE</scope>
    <source>
        <strain evidence="1">MF-1</strain>
    </source>
</reference>
<protein>
    <submittedName>
        <fullName evidence="1">Uncharacterized protein</fullName>
    </submittedName>
</protein>
<dbReference type="EMBL" id="AVOT02051495">
    <property type="protein sequence ID" value="MBW0546492.1"/>
    <property type="molecule type" value="Genomic_DNA"/>
</dbReference>
<accession>A0A9Q3IM95</accession>
<comment type="caution">
    <text evidence="1">The sequence shown here is derived from an EMBL/GenBank/DDBJ whole genome shotgun (WGS) entry which is preliminary data.</text>
</comment>
<evidence type="ECO:0000313" key="2">
    <source>
        <dbReference type="Proteomes" id="UP000765509"/>
    </source>
</evidence>
<organism evidence="1 2">
    <name type="scientific">Austropuccinia psidii MF-1</name>
    <dbReference type="NCBI Taxonomy" id="1389203"/>
    <lineage>
        <taxon>Eukaryota</taxon>
        <taxon>Fungi</taxon>
        <taxon>Dikarya</taxon>
        <taxon>Basidiomycota</taxon>
        <taxon>Pucciniomycotina</taxon>
        <taxon>Pucciniomycetes</taxon>
        <taxon>Pucciniales</taxon>
        <taxon>Sphaerophragmiaceae</taxon>
        <taxon>Austropuccinia</taxon>
    </lineage>
</organism>
<gene>
    <name evidence="1" type="ORF">O181_086207</name>
</gene>
<keyword evidence="2" id="KW-1185">Reference proteome</keyword>
<name>A0A9Q3IM95_9BASI</name>
<dbReference type="Proteomes" id="UP000765509">
    <property type="component" value="Unassembled WGS sequence"/>
</dbReference>
<evidence type="ECO:0000313" key="1">
    <source>
        <dbReference type="EMBL" id="MBW0546492.1"/>
    </source>
</evidence>
<proteinExistence type="predicted"/>
<dbReference type="AlphaFoldDB" id="A0A9Q3IM95"/>
<sequence>MSRPQIIQSLYQVSIASVILKYQSCLQEVIGYFELCSITPREYEKSILKGYSRVNFKTDCQVSMLHQSTLETTLSSIQSCFIKTCISTIHPEKIIQLSYFPNLARYTLHQASNTASRIQYRPAFSLKESRSQPSIYTSLSYNPGRSTVTITHDCILLDNEISSLEGANLSSFNCPKISVSPVCILAPAPVVPSTPYLISCFSTADCPETRSFRRYLEFEEEEKTSVSERTSGKMVYFPNPDPSLCLNPSEVPFVEANISDNFLSRCNEEASGRRNHQKRSLTS</sequence>